<dbReference type="FunCoup" id="A0A1S3AS42">
    <property type="interactions" value="16"/>
</dbReference>
<keyword evidence="1 3" id="KW-0853">WD repeat</keyword>
<evidence type="ECO:0000256" key="2">
    <source>
        <dbReference type="ARBA" id="ARBA00022737"/>
    </source>
</evidence>
<organism evidence="5 6">
    <name type="scientific">Erinaceus europaeus</name>
    <name type="common">Western European hedgehog</name>
    <dbReference type="NCBI Taxonomy" id="9365"/>
    <lineage>
        <taxon>Eukaryota</taxon>
        <taxon>Metazoa</taxon>
        <taxon>Chordata</taxon>
        <taxon>Craniata</taxon>
        <taxon>Vertebrata</taxon>
        <taxon>Euteleostomi</taxon>
        <taxon>Mammalia</taxon>
        <taxon>Eutheria</taxon>
        <taxon>Laurasiatheria</taxon>
        <taxon>Eulipotyphla</taxon>
        <taxon>Erinaceidae</taxon>
        <taxon>Erinaceinae</taxon>
        <taxon>Erinaceus</taxon>
    </lineage>
</organism>
<accession>A0A1S3AS42</accession>
<feature type="compositionally biased region" description="Basic and acidic residues" evidence="4">
    <location>
        <begin position="21"/>
        <end position="49"/>
    </location>
</feature>
<sequence>MKGPQKEPPKRASRPPGPASCRKEDASCSKAKSKDKAPEAQKNRSLDSTDQTRRLSLLAALKAYGRLKLSIVEKRQARLQQLYDPLTLDKDMLKPEKENLVPEKTFWGDQEPLSKIPFKLLKGHQHTVNSCHFCVEDTKILSGSYDCSLLLWDAMEGTVIRDFQAQHRAPIFECSITADNRRVIAGSYDKKVNAWDFETGQLLWEMSHDTLILSCKISPDGKYVVSCLDVDRGICVSDAESTATLSHIKDYHEKSITACCFDPDSQRVASVSLDRNIKIWDVSSQAAVLTITKAHTNAISNCCFTSSGHFLCTSSWDKTLKIWNVHTGEFRHCGACVTLMKGHEGCVSSCHFSRDTSVLASGGYDRAVVIWDVAEGYKKLSLKGHDDWVTDIAISANKKWLLSASKDKTMKLWNIEELDQIPQVIENKKALGLKIGKCKVCDRPFSNYESDIFSDAVTKCALCRMNETSH</sequence>
<dbReference type="InParanoid" id="A0A1S3AS42"/>
<feature type="repeat" description="WD" evidence="3">
    <location>
        <begin position="164"/>
        <end position="205"/>
    </location>
</feature>
<proteinExistence type="predicted"/>
<dbReference type="PANTHER" id="PTHR45048:SF1">
    <property type="entry name" value="WD REPEAT-CONTAINING PROTEIN 88"/>
    <property type="match status" value="1"/>
</dbReference>
<dbReference type="RefSeq" id="XP_007539567.1">
    <property type="nucleotide sequence ID" value="XM_007539505.2"/>
</dbReference>
<dbReference type="eggNOG" id="KOG0266">
    <property type="taxonomic scope" value="Eukaryota"/>
</dbReference>
<feature type="region of interest" description="Disordered" evidence="4">
    <location>
        <begin position="1"/>
        <end position="49"/>
    </location>
</feature>
<dbReference type="OrthoDB" id="538223at2759"/>
<dbReference type="SMART" id="SM00320">
    <property type="entry name" value="WD40"/>
    <property type="match status" value="7"/>
</dbReference>
<feature type="repeat" description="WD" evidence="3">
    <location>
        <begin position="292"/>
        <end position="333"/>
    </location>
</feature>
<keyword evidence="5" id="KW-1185">Reference proteome</keyword>
<evidence type="ECO:0000313" key="6">
    <source>
        <dbReference type="RefSeq" id="XP_007539567.1"/>
    </source>
</evidence>
<dbReference type="GeneID" id="103128622"/>
<reference evidence="5" key="1">
    <citation type="submission" date="2025-05" db="UniProtKB">
        <authorList>
            <consortium name="RefSeq"/>
        </authorList>
    </citation>
    <scope>NUCLEOTIDE SEQUENCE [LARGE SCALE GENOMIC DNA]</scope>
</reference>
<feature type="compositionally biased region" description="Basic and acidic residues" evidence="4">
    <location>
        <begin position="1"/>
        <end position="10"/>
    </location>
</feature>
<dbReference type="PRINTS" id="PR00320">
    <property type="entry name" value="GPROTEINBRPT"/>
</dbReference>
<dbReference type="Gene3D" id="2.130.10.10">
    <property type="entry name" value="YVTN repeat-like/Quinoprotein amine dehydrogenase"/>
    <property type="match status" value="3"/>
</dbReference>
<dbReference type="InterPro" id="IPR036322">
    <property type="entry name" value="WD40_repeat_dom_sf"/>
</dbReference>
<protein>
    <submittedName>
        <fullName evidence="6">WD repeat-containing protein 88</fullName>
    </submittedName>
</protein>
<dbReference type="CDD" id="cd00200">
    <property type="entry name" value="WD40"/>
    <property type="match status" value="1"/>
</dbReference>
<dbReference type="PROSITE" id="PS00678">
    <property type="entry name" value="WD_REPEATS_1"/>
    <property type="match status" value="5"/>
</dbReference>
<reference evidence="6" key="2">
    <citation type="submission" date="2025-08" db="UniProtKB">
        <authorList>
            <consortium name="RefSeq"/>
        </authorList>
    </citation>
    <scope>IDENTIFICATION</scope>
</reference>
<dbReference type="PROSITE" id="PS50294">
    <property type="entry name" value="WD_REPEATS_REGION"/>
    <property type="match status" value="6"/>
</dbReference>
<name>A0A1S3AS42_ERIEU</name>
<dbReference type="InterPro" id="IPR015943">
    <property type="entry name" value="WD40/YVTN_repeat-like_dom_sf"/>
</dbReference>
<evidence type="ECO:0000256" key="3">
    <source>
        <dbReference type="PROSITE-ProRule" id="PRU00221"/>
    </source>
</evidence>
<dbReference type="CTD" id="126248"/>
<dbReference type="InterPro" id="IPR019775">
    <property type="entry name" value="WD40_repeat_CS"/>
</dbReference>
<dbReference type="PROSITE" id="PS50082">
    <property type="entry name" value="WD_REPEATS_2"/>
    <property type="match status" value="6"/>
</dbReference>
<feature type="repeat" description="WD" evidence="3">
    <location>
        <begin position="121"/>
        <end position="162"/>
    </location>
</feature>
<dbReference type="PANTHER" id="PTHR45048">
    <property type="match status" value="1"/>
</dbReference>
<gene>
    <name evidence="6" type="primary">WDR88</name>
</gene>
<dbReference type="Proteomes" id="UP001652624">
    <property type="component" value="Chromosome 2"/>
</dbReference>
<keyword evidence="2" id="KW-0677">Repeat</keyword>
<dbReference type="SUPFAM" id="SSF50978">
    <property type="entry name" value="WD40 repeat-like"/>
    <property type="match status" value="1"/>
</dbReference>
<feature type="repeat" description="WD" evidence="3">
    <location>
        <begin position="382"/>
        <end position="423"/>
    </location>
</feature>
<evidence type="ECO:0000256" key="4">
    <source>
        <dbReference type="SAM" id="MobiDB-lite"/>
    </source>
</evidence>
<feature type="repeat" description="WD" evidence="3">
    <location>
        <begin position="340"/>
        <end position="381"/>
    </location>
</feature>
<feature type="repeat" description="WD" evidence="3">
    <location>
        <begin position="249"/>
        <end position="290"/>
    </location>
</feature>
<dbReference type="AlphaFoldDB" id="A0A1S3AS42"/>
<evidence type="ECO:0000313" key="5">
    <source>
        <dbReference type="Proteomes" id="UP001652624"/>
    </source>
</evidence>
<dbReference type="Pfam" id="PF00400">
    <property type="entry name" value="WD40"/>
    <property type="match status" value="7"/>
</dbReference>
<dbReference type="InterPro" id="IPR020472">
    <property type="entry name" value="WD40_PAC1"/>
</dbReference>
<evidence type="ECO:0000256" key="1">
    <source>
        <dbReference type="ARBA" id="ARBA00022574"/>
    </source>
</evidence>
<dbReference type="InterPro" id="IPR001680">
    <property type="entry name" value="WD40_rpt"/>
</dbReference>